<dbReference type="SUPFAM" id="SSF103473">
    <property type="entry name" value="MFS general substrate transporter"/>
    <property type="match status" value="1"/>
</dbReference>
<dbReference type="Gene3D" id="1.20.1250.20">
    <property type="entry name" value="MFS general substrate transporter like domains"/>
    <property type="match status" value="1"/>
</dbReference>
<evidence type="ECO:0000259" key="8">
    <source>
        <dbReference type="PROSITE" id="PS50850"/>
    </source>
</evidence>
<keyword evidence="10" id="KW-1185">Reference proteome</keyword>
<evidence type="ECO:0000256" key="1">
    <source>
        <dbReference type="ARBA" id="ARBA00004651"/>
    </source>
</evidence>
<evidence type="ECO:0000256" key="5">
    <source>
        <dbReference type="ARBA" id="ARBA00022989"/>
    </source>
</evidence>
<keyword evidence="5 7" id="KW-1133">Transmembrane helix</keyword>
<feature type="transmembrane region" description="Helical" evidence="7">
    <location>
        <begin position="326"/>
        <end position="350"/>
    </location>
</feature>
<feature type="transmembrane region" description="Helical" evidence="7">
    <location>
        <begin position="356"/>
        <end position="381"/>
    </location>
</feature>
<feature type="transmembrane region" description="Helical" evidence="7">
    <location>
        <begin position="268"/>
        <end position="286"/>
    </location>
</feature>
<keyword evidence="3" id="KW-1003">Cell membrane</keyword>
<dbReference type="Proteomes" id="UP001180724">
    <property type="component" value="Unassembled WGS sequence"/>
</dbReference>
<dbReference type="InterPro" id="IPR020846">
    <property type="entry name" value="MFS_dom"/>
</dbReference>
<dbReference type="PANTHER" id="PTHR23517:SF3">
    <property type="entry name" value="INTEGRAL MEMBRANE TRANSPORT PROTEIN"/>
    <property type="match status" value="1"/>
</dbReference>
<protein>
    <submittedName>
        <fullName evidence="9">MFS transporter</fullName>
    </submittedName>
</protein>
<dbReference type="PANTHER" id="PTHR23517">
    <property type="entry name" value="RESISTANCE PROTEIN MDTM, PUTATIVE-RELATED-RELATED"/>
    <property type="match status" value="1"/>
</dbReference>
<gene>
    <name evidence="9" type="ORF">RM812_40030</name>
</gene>
<keyword evidence="4 7" id="KW-0812">Transmembrane</keyword>
<organism evidence="9 10">
    <name type="scientific">Streptomyces lancefieldiae</name>
    <dbReference type="NCBI Taxonomy" id="3075520"/>
    <lineage>
        <taxon>Bacteria</taxon>
        <taxon>Bacillati</taxon>
        <taxon>Actinomycetota</taxon>
        <taxon>Actinomycetes</taxon>
        <taxon>Kitasatosporales</taxon>
        <taxon>Streptomycetaceae</taxon>
        <taxon>Streptomyces</taxon>
    </lineage>
</organism>
<evidence type="ECO:0000256" key="7">
    <source>
        <dbReference type="SAM" id="Phobius"/>
    </source>
</evidence>
<comment type="subcellular location">
    <subcellularLocation>
        <location evidence="1">Cell membrane</location>
        <topology evidence="1">Multi-pass membrane protein</topology>
    </subcellularLocation>
</comment>
<feature type="transmembrane region" description="Helical" evidence="7">
    <location>
        <begin position="150"/>
        <end position="170"/>
    </location>
</feature>
<evidence type="ECO:0000313" key="9">
    <source>
        <dbReference type="EMBL" id="MDT0616286.1"/>
    </source>
</evidence>
<evidence type="ECO:0000256" key="3">
    <source>
        <dbReference type="ARBA" id="ARBA00022475"/>
    </source>
</evidence>
<keyword evidence="2" id="KW-0813">Transport</keyword>
<dbReference type="InterPro" id="IPR011701">
    <property type="entry name" value="MFS"/>
</dbReference>
<reference evidence="9" key="1">
    <citation type="submission" date="2024-05" db="EMBL/GenBank/DDBJ databases">
        <title>30 novel species of actinomycetes from the DSMZ collection.</title>
        <authorList>
            <person name="Nouioui I."/>
        </authorList>
    </citation>
    <scope>NUCLEOTIDE SEQUENCE</scope>
    <source>
        <strain evidence="9">DSM 40712</strain>
    </source>
</reference>
<sequence length="391" mass="39603">MIGASLVRAAGFAYPFLSYRLSELALSTSSISTILAAFGVGWLVGQIVLGRLADIVGRRAALVGSMLLAAVTLPLLGGLSHPAAIALAAVVVGAVYDAPRPVITAVVADTVSDDAARASINGWRHFGINVGAATTGAAGGLLSDSTGLTALYWINAVACATFALTALACMPQDRPAHRGAAAAGGRDTYRTAVTDARLWLLWLVSLGALIPVAGLFSILPLLMDDAGLPASAYGWTQVASACTVLVLSVPLNRWLARRASRGASMVPLLAVSSLVLGAGLGSAGLADSTPQYVIAACIGIPGEIVVFVAATALLDQITPPQARGLYAGIWGSTLAAAVICAPALAGWSLTQGGPQLVAVTTTLCGLIGTAACLPLAVLMHYPRTHQALPVK</sequence>
<dbReference type="InterPro" id="IPR050171">
    <property type="entry name" value="MFS_Transporters"/>
</dbReference>
<feature type="domain" description="Major facilitator superfamily (MFS) profile" evidence="8">
    <location>
        <begin position="1"/>
        <end position="388"/>
    </location>
</feature>
<feature type="transmembrane region" description="Helical" evidence="7">
    <location>
        <begin position="199"/>
        <end position="223"/>
    </location>
</feature>
<evidence type="ECO:0000256" key="4">
    <source>
        <dbReference type="ARBA" id="ARBA00022692"/>
    </source>
</evidence>
<feature type="transmembrane region" description="Helical" evidence="7">
    <location>
        <begin position="66"/>
        <end position="96"/>
    </location>
</feature>
<proteinExistence type="predicted"/>
<dbReference type="InterPro" id="IPR036259">
    <property type="entry name" value="MFS_trans_sf"/>
</dbReference>
<accession>A0ABU3B1F5</accession>
<dbReference type="InterPro" id="IPR005829">
    <property type="entry name" value="Sugar_transporter_CS"/>
</dbReference>
<comment type="caution">
    <text evidence="9">The sequence shown here is derived from an EMBL/GenBank/DDBJ whole genome shotgun (WGS) entry which is preliminary data.</text>
</comment>
<evidence type="ECO:0000256" key="6">
    <source>
        <dbReference type="ARBA" id="ARBA00023136"/>
    </source>
</evidence>
<dbReference type="EMBL" id="JAVRFH010000116">
    <property type="protein sequence ID" value="MDT0616286.1"/>
    <property type="molecule type" value="Genomic_DNA"/>
</dbReference>
<evidence type="ECO:0000256" key="2">
    <source>
        <dbReference type="ARBA" id="ARBA00022448"/>
    </source>
</evidence>
<dbReference type="PROSITE" id="PS00216">
    <property type="entry name" value="SUGAR_TRANSPORT_1"/>
    <property type="match status" value="1"/>
</dbReference>
<feature type="transmembrane region" description="Helical" evidence="7">
    <location>
        <begin position="235"/>
        <end position="256"/>
    </location>
</feature>
<evidence type="ECO:0000313" key="10">
    <source>
        <dbReference type="Proteomes" id="UP001180724"/>
    </source>
</evidence>
<dbReference type="RefSeq" id="WP_311585592.1">
    <property type="nucleotide sequence ID" value="NZ_JAVRFH010000116.1"/>
</dbReference>
<feature type="transmembrane region" description="Helical" evidence="7">
    <location>
        <begin position="24"/>
        <end position="45"/>
    </location>
</feature>
<dbReference type="PROSITE" id="PS50850">
    <property type="entry name" value="MFS"/>
    <property type="match status" value="1"/>
</dbReference>
<feature type="transmembrane region" description="Helical" evidence="7">
    <location>
        <begin position="292"/>
        <end position="314"/>
    </location>
</feature>
<name>A0ABU3B1F5_9ACTN</name>
<dbReference type="Pfam" id="PF07690">
    <property type="entry name" value="MFS_1"/>
    <property type="match status" value="1"/>
</dbReference>
<keyword evidence="6 7" id="KW-0472">Membrane</keyword>